<feature type="transmembrane region" description="Helical" evidence="6">
    <location>
        <begin position="77"/>
        <end position="94"/>
    </location>
</feature>
<feature type="transmembrane region" description="Helical" evidence="6">
    <location>
        <begin position="12"/>
        <end position="32"/>
    </location>
</feature>
<sequence>MKAETKDVFRQWLQIIVGCMITAAGLILLGHAHVVTGGTAGLALSLSYLLPIGYQNLFMLLNVPFFVFSYMKMGPSFTLRTAIAISLLFLFTSADHWLGEFSLPALGGSFAGGSIVGFGVCVLIKNGASLGGSSILALYLQRRYSMDPGQMLFAFDCAVLLTGLSSLSLADCLISGVSIVMTSGIVSLYKGKLTFVRRFREKQKPATTAA</sequence>
<protein>
    <submittedName>
        <fullName evidence="7">YitT family protein</fullName>
    </submittedName>
</protein>
<dbReference type="PANTHER" id="PTHR33545:SF5">
    <property type="entry name" value="UPF0750 MEMBRANE PROTEIN YITT"/>
    <property type="match status" value="1"/>
</dbReference>
<evidence type="ECO:0000256" key="1">
    <source>
        <dbReference type="ARBA" id="ARBA00004651"/>
    </source>
</evidence>
<name>A0ABW9Y0A7_9BACL</name>
<evidence type="ECO:0000256" key="5">
    <source>
        <dbReference type="ARBA" id="ARBA00023136"/>
    </source>
</evidence>
<evidence type="ECO:0000256" key="3">
    <source>
        <dbReference type="ARBA" id="ARBA00022692"/>
    </source>
</evidence>
<dbReference type="Proteomes" id="UP000665561">
    <property type="component" value="Unassembled WGS sequence"/>
</dbReference>
<comment type="caution">
    <text evidence="7">The sequence shown here is derived from an EMBL/GenBank/DDBJ whole genome shotgun (WGS) entry which is preliminary data.</text>
</comment>
<dbReference type="InterPro" id="IPR003740">
    <property type="entry name" value="YitT"/>
</dbReference>
<keyword evidence="2" id="KW-1003">Cell membrane</keyword>
<dbReference type="PANTHER" id="PTHR33545">
    <property type="entry name" value="UPF0750 MEMBRANE PROTEIN YITT-RELATED"/>
    <property type="match status" value="1"/>
</dbReference>
<dbReference type="RefSeq" id="WP_161746936.1">
    <property type="nucleotide sequence ID" value="NZ_JAAAMV010000033.1"/>
</dbReference>
<gene>
    <name evidence="7" type="ORF">GT019_28950</name>
</gene>
<organism evidence="7 8">
    <name type="scientific">Paenibacillus glycinis</name>
    <dbReference type="NCBI Taxonomy" id="2697035"/>
    <lineage>
        <taxon>Bacteria</taxon>
        <taxon>Bacillati</taxon>
        <taxon>Bacillota</taxon>
        <taxon>Bacilli</taxon>
        <taxon>Bacillales</taxon>
        <taxon>Paenibacillaceae</taxon>
        <taxon>Paenibacillus</taxon>
    </lineage>
</organism>
<keyword evidence="4 6" id="KW-1133">Transmembrane helix</keyword>
<evidence type="ECO:0000256" key="6">
    <source>
        <dbReference type="SAM" id="Phobius"/>
    </source>
</evidence>
<accession>A0ABW9Y0A7</accession>
<keyword evidence="3 6" id="KW-0812">Transmembrane</keyword>
<reference evidence="7 8" key="1">
    <citation type="submission" date="2020-01" db="EMBL/GenBank/DDBJ databases">
        <title>Paenibacillus soybeanensis sp. nov. isolated from the nodules of soybean (Glycine max(L.) Merr).</title>
        <authorList>
            <person name="Wang H."/>
        </authorList>
    </citation>
    <scope>NUCLEOTIDE SEQUENCE [LARGE SCALE GENOMIC DNA]</scope>
    <source>
        <strain evidence="7 8">T1</strain>
    </source>
</reference>
<keyword evidence="8" id="KW-1185">Reference proteome</keyword>
<feature type="transmembrane region" description="Helical" evidence="6">
    <location>
        <begin position="52"/>
        <end position="70"/>
    </location>
</feature>
<evidence type="ECO:0000256" key="4">
    <source>
        <dbReference type="ARBA" id="ARBA00022989"/>
    </source>
</evidence>
<keyword evidence="5 6" id="KW-0472">Membrane</keyword>
<evidence type="ECO:0000256" key="2">
    <source>
        <dbReference type="ARBA" id="ARBA00022475"/>
    </source>
</evidence>
<dbReference type="Pfam" id="PF02588">
    <property type="entry name" value="YitT_membrane"/>
    <property type="match status" value="1"/>
</dbReference>
<proteinExistence type="predicted"/>
<evidence type="ECO:0000313" key="7">
    <source>
        <dbReference type="EMBL" id="NBD27914.1"/>
    </source>
</evidence>
<evidence type="ECO:0000313" key="8">
    <source>
        <dbReference type="Proteomes" id="UP000665561"/>
    </source>
</evidence>
<dbReference type="InterPro" id="IPR051461">
    <property type="entry name" value="UPF0750_membrane"/>
</dbReference>
<comment type="subcellular location">
    <subcellularLocation>
        <location evidence="1">Cell membrane</location>
        <topology evidence="1">Multi-pass membrane protein</topology>
    </subcellularLocation>
</comment>
<dbReference type="EMBL" id="JAAAMV010000033">
    <property type="protein sequence ID" value="NBD27914.1"/>
    <property type="molecule type" value="Genomic_DNA"/>
</dbReference>
<feature type="transmembrane region" description="Helical" evidence="6">
    <location>
        <begin position="114"/>
        <end position="139"/>
    </location>
</feature>